<proteinExistence type="predicted"/>
<protein>
    <submittedName>
        <fullName evidence="1">Uncharacterized protein</fullName>
    </submittedName>
</protein>
<keyword evidence="2" id="KW-1185">Reference proteome</keyword>
<dbReference type="AlphaFoldDB" id="A0AAV4A2V3"/>
<gene>
    <name evidence="1" type="ORF">PoB_002754100</name>
</gene>
<reference evidence="1 2" key="1">
    <citation type="journal article" date="2021" name="Elife">
        <title>Chloroplast acquisition without the gene transfer in kleptoplastic sea slugs, Plakobranchus ocellatus.</title>
        <authorList>
            <person name="Maeda T."/>
            <person name="Takahashi S."/>
            <person name="Yoshida T."/>
            <person name="Shimamura S."/>
            <person name="Takaki Y."/>
            <person name="Nagai Y."/>
            <person name="Toyoda A."/>
            <person name="Suzuki Y."/>
            <person name="Arimoto A."/>
            <person name="Ishii H."/>
            <person name="Satoh N."/>
            <person name="Nishiyama T."/>
            <person name="Hasebe M."/>
            <person name="Maruyama T."/>
            <person name="Minagawa J."/>
            <person name="Obokata J."/>
            <person name="Shigenobu S."/>
        </authorList>
    </citation>
    <scope>NUCLEOTIDE SEQUENCE [LARGE SCALE GENOMIC DNA]</scope>
</reference>
<organism evidence="1 2">
    <name type="scientific">Plakobranchus ocellatus</name>
    <dbReference type="NCBI Taxonomy" id="259542"/>
    <lineage>
        <taxon>Eukaryota</taxon>
        <taxon>Metazoa</taxon>
        <taxon>Spiralia</taxon>
        <taxon>Lophotrochozoa</taxon>
        <taxon>Mollusca</taxon>
        <taxon>Gastropoda</taxon>
        <taxon>Heterobranchia</taxon>
        <taxon>Euthyneura</taxon>
        <taxon>Panpulmonata</taxon>
        <taxon>Sacoglossa</taxon>
        <taxon>Placobranchoidea</taxon>
        <taxon>Plakobranchidae</taxon>
        <taxon>Plakobranchus</taxon>
    </lineage>
</organism>
<name>A0AAV4A2V3_9GAST</name>
<evidence type="ECO:0000313" key="1">
    <source>
        <dbReference type="EMBL" id="GFO01036.1"/>
    </source>
</evidence>
<sequence length="295" mass="32459">MEPESLRSLCCGLAIHTKSEKLQSKFFCLSPAPEACASAPIIDTTPLPHPPSPHLSFPLTSSYIEGVGGTVDCESALISAGTLLSWVRVPPSEPGMTESLKAWLNTRPIIIKPRISPSLLEYEFDADETTMIGTRMLNRMLSPAQIQPIAYQLSPISGHYSTAVGLMLCPNATVFSKVDAKKWPEQRKDVPKELQTLFDYRCELSVVDGIIFKWMRKVLPPILAAKKKRGKVASMPPLGIHSDNVGYWPEPMKGQCKCLDTRDTRDCGQYHLLNSRSLSCVQFGKTIVGGNQSAN</sequence>
<comment type="caution">
    <text evidence="1">The sequence shown here is derived from an EMBL/GenBank/DDBJ whole genome shotgun (WGS) entry which is preliminary data.</text>
</comment>
<evidence type="ECO:0000313" key="2">
    <source>
        <dbReference type="Proteomes" id="UP000735302"/>
    </source>
</evidence>
<accession>A0AAV4A2V3</accession>
<dbReference type="EMBL" id="BLXT01003184">
    <property type="protein sequence ID" value="GFO01036.1"/>
    <property type="molecule type" value="Genomic_DNA"/>
</dbReference>
<dbReference type="Proteomes" id="UP000735302">
    <property type="component" value="Unassembled WGS sequence"/>
</dbReference>